<evidence type="ECO:0000313" key="6">
    <source>
        <dbReference type="Proteomes" id="UP000185557"/>
    </source>
</evidence>
<dbReference type="CDD" id="cd06170">
    <property type="entry name" value="LuxR_C_like"/>
    <property type="match status" value="1"/>
</dbReference>
<reference evidence="5 6" key="1">
    <citation type="submission" date="2016-11" db="EMBL/GenBank/DDBJ databases">
        <title>Draft Genome Sequences of Nine Cyanobacterial Strains from Diverse Habitats.</title>
        <authorList>
            <person name="Zhu T."/>
            <person name="Hou S."/>
            <person name="Lu X."/>
            <person name="Hess W.R."/>
        </authorList>
    </citation>
    <scope>NUCLEOTIDE SEQUENCE [LARGE SCALE GENOMIC DNA]</scope>
    <source>
        <strain evidence="5 6">NIES-30</strain>
    </source>
</reference>
<proteinExistence type="predicted"/>
<organism evidence="5 6">
    <name type="scientific">Phormidium tenue NIES-30</name>
    <dbReference type="NCBI Taxonomy" id="549789"/>
    <lineage>
        <taxon>Bacteria</taxon>
        <taxon>Bacillati</taxon>
        <taxon>Cyanobacteriota</taxon>
        <taxon>Cyanophyceae</taxon>
        <taxon>Oscillatoriophycideae</taxon>
        <taxon>Oscillatoriales</taxon>
        <taxon>Oscillatoriaceae</taxon>
        <taxon>Phormidium</taxon>
    </lineage>
</organism>
<dbReference type="InterPro" id="IPR016032">
    <property type="entry name" value="Sig_transdc_resp-reg_C-effctor"/>
</dbReference>
<gene>
    <name evidence="5" type="ORF">NIES30_16345</name>
</gene>
<evidence type="ECO:0000259" key="4">
    <source>
        <dbReference type="PROSITE" id="PS50043"/>
    </source>
</evidence>
<protein>
    <recommendedName>
        <fullName evidence="4">HTH luxR-type domain-containing protein</fullName>
    </recommendedName>
</protein>
<dbReference type="GO" id="GO:0006355">
    <property type="term" value="P:regulation of DNA-templated transcription"/>
    <property type="evidence" value="ECO:0007669"/>
    <property type="project" value="InterPro"/>
</dbReference>
<evidence type="ECO:0000256" key="1">
    <source>
        <dbReference type="ARBA" id="ARBA00023015"/>
    </source>
</evidence>
<accession>A0A1U7J3A8</accession>
<dbReference type="PANTHER" id="PTHR44688:SF16">
    <property type="entry name" value="DNA-BINDING TRANSCRIPTIONAL ACTIVATOR DEVR_DOSR"/>
    <property type="match status" value="1"/>
</dbReference>
<keyword evidence="2" id="KW-0238">DNA-binding</keyword>
<dbReference type="PANTHER" id="PTHR44688">
    <property type="entry name" value="DNA-BINDING TRANSCRIPTIONAL ACTIVATOR DEVR_DOSR"/>
    <property type="match status" value="1"/>
</dbReference>
<dbReference type="Gene3D" id="1.10.10.10">
    <property type="entry name" value="Winged helix-like DNA-binding domain superfamily/Winged helix DNA-binding domain"/>
    <property type="match status" value="1"/>
</dbReference>
<keyword evidence="6" id="KW-1185">Reference proteome</keyword>
<name>A0A1U7J3A8_9CYAN</name>
<keyword evidence="3" id="KW-0804">Transcription</keyword>
<dbReference type="SMART" id="SM00421">
    <property type="entry name" value="HTH_LUXR"/>
    <property type="match status" value="1"/>
</dbReference>
<feature type="domain" description="HTH luxR-type" evidence="4">
    <location>
        <begin position="150"/>
        <end position="215"/>
    </location>
</feature>
<dbReference type="InterPro" id="IPR000792">
    <property type="entry name" value="Tscrpt_reg_LuxR_C"/>
</dbReference>
<dbReference type="AlphaFoldDB" id="A0A1U7J3A8"/>
<dbReference type="Proteomes" id="UP000185557">
    <property type="component" value="Unassembled WGS sequence"/>
</dbReference>
<dbReference type="STRING" id="549789.NIES30_16345"/>
<dbReference type="PRINTS" id="PR00038">
    <property type="entry name" value="HTHLUXR"/>
</dbReference>
<dbReference type="Pfam" id="PF00196">
    <property type="entry name" value="GerE"/>
    <property type="match status" value="1"/>
</dbReference>
<evidence type="ECO:0000313" key="5">
    <source>
        <dbReference type="EMBL" id="OKH46690.1"/>
    </source>
</evidence>
<keyword evidence="1" id="KW-0805">Transcription regulation</keyword>
<evidence type="ECO:0000256" key="2">
    <source>
        <dbReference type="ARBA" id="ARBA00023125"/>
    </source>
</evidence>
<dbReference type="EMBL" id="MRCG01000012">
    <property type="protein sequence ID" value="OKH46690.1"/>
    <property type="molecule type" value="Genomic_DNA"/>
</dbReference>
<dbReference type="SUPFAM" id="SSF46894">
    <property type="entry name" value="C-terminal effector domain of the bipartite response regulators"/>
    <property type="match status" value="1"/>
</dbReference>
<dbReference type="PROSITE" id="PS50043">
    <property type="entry name" value="HTH_LUXR_2"/>
    <property type="match status" value="1"/>
</dbReference>
<dbReference type="InterPro" id="IPR036388">
    <property type="entry name" value="WH-like_DNA-bd_sf"/>
</dbReference>
<comment type="caution">
    <text evidence="5">The sequence shown here is derived from an EMBL/GenBank/DDBJ whole genome shotgun (WGS) entry which is preliminary data.</text>
</comment>
<dbReference type="GO" id="GO:0003677">
    <property type="term" value="F:DNA binding"/>
    <property type="evidence" value="ECO:0007669"/>
    <property type="project" value="UniProtKB-KW"/>
</dbReference>
<evidence type="ECO:0000256" key="3">
    <source>
        <dbReference type="ARBA" id="ARBA00023163"/>
    </source>
</evidence>
<sequence length="219" mass="25452">MSRDRRNFTERDRLVLNLIRPHLKQAYETLVAFGQVHHQLSEQQSAMDQAALIALSASGAVQWMTRQAGMILHRYFPPSKAHIAMPDLLQQWVSRQLSMFAQSKEVCRLARPLRFQLEGRRLVVRFSYCPKAEQLYLLLEETETEQLSVESLQFLGLTKRESEVLFWTTKDKSPLEVAKLLGMSDRTVKKHFEHIYEKFGVQTRLSAVMYALEHLGIFS</sequence>